<protein>
    <recommendedName>
        <fullName evidence="4">NACHT-NTPase and P-loop NTPases N-terminal domain-containing protein</fullName>
    </recommendedName>
</protein>
<dbReference type="VEuPathDB" id="FungiDB:P175DRAFT_0529312"/>
<feature type="compositionally biased region" description="Polar residues" evidence="1">
    <location>
        <begin position="665"/>
        <end position="681"/>
    </location>
</feature>
<sequence length="714" mass="80110">MSFGWGVGDLVQAATIAWSIYESFGWGSKSAKSEFAYFQAEFGLVKVALEKLQNVSAAAPEDDLELGSSYEHTIARCTEFIRRHQSLACDASKLMNGRRPSFHTKVLTVWDQVSWPLEREEAERLRRLLERYTQIAILKVTANTRDVTKQLVRESEQARLDHLELLKAIKTMSVQVTSILRRCLLDGSTDDPALDVQYLAGLQRRHLPSLLDPWPGLGSIPENDVLYPPSSEGSQSSQEALDRIQEITEKLGHLVMRLDTNGGHVTASDRAHPVKRSQKSSHTGTGTAIVDPVLGLLNRISDNVREALDKVGYEHVSVPTRPLSVVYDDTTKPTKVLNNAAEEWEQFHEWLQFQLVHSFRIHPGDATLVPPTWHRSSPEPTYSPTQASSPPTDCPQITVSPTEIPIMCDTGTPLTPSLSSESYYLGSRSPSSIGSDRTSSVQPLSLTNQPVQVIFPDPRHQNRQIHRPVACQVTVYFNQRSSEPEWIEGVNLESGIRVTHLVDREHLSKTVESTMIPYVPHTGYSTSFGSRLCIRFVGSHRVKIEENGSVKRAHISPIYICQDKQDFDMFQSVILRREVLFCGDVKRIHSSTVGDHCSLETVRVLRDRLTGETYILYFASNRGSNALAGFLEWPVGGFEVPRKSGKRDVKLQRARDALQRRDSVESTGTSFSHDSYTSGASRSGTVRKVKSLQFDFQQEKECDAFIQSLLHRHP</sequence>
<keyword evidence="3" id="KW-1185">Reference proteome</keyword>
<comment type="caution">
    <text evidence="2">The sequence shown here is derived from an EMBL/GenBank/DDBJ whole genome shotgun (WGS) entry which is preliminary data.</text>
</comment>
<dbReference type="AlphaFoldDB" id="A0A0F8UR18"/>
<feature type="region of interest" description="Disordered" evidence="1">
    <location>
        <begin position="419"/>
        <end position="441"/>
    </location>
</feature>
<reference evidence="2 3" key="1">
    <citation type="submission" date="2015-02" db="EMBL/GenBank/DDBJ databases">
        <title>Draft Genome Sequences of Two Closely-Related Aflatoxigenic Aspergillus Species Obtained from the Cote d'Ivoire.</title>
        <authorList>
            <person name="Moore G.G."/>
            <person name="Beltz S.B."/>
            <person name="Mack B.M."/>
        </authorList>
    </citation>
    <scope>NUCLEOTIDE SEQUENCE [LARGE SCALE GENOMIC DNA]</scope>
    <source>
        <strain evidence="2 3">SRRC1432</strain>
    </source>
</reference>
<evidence type="ECO:0000256" key="1">
    <source>
        <dbReference type="SAM" id="MobiDB-lite"/>
    </source>
</evidence>
<dbReference type="Proteomes" id="UP000034947">
    <property type="component" value="Unassembled WGS sequence"/>
</dbReference>
<feature type="region of interest" description="Disordered" evidence="1">
    <location>
        <begin position="264"/>
        <end position="286"/>
    </location>
</feature>
<evidence type="ECO:0000313" key="3">
    <source>
        <dbReference type="Proteomes" id="UP000034947"/>
    </source>
</evidence>
<name>A0A0F8UR18_9EURO</name>
<evidence type="ECO:0000313" key="2">
    <source>
        <dbReference type="EMBL" id="KKK21928.1"/>
    </source>
</evidence>
<organism evidence="2 3">
    <name type="scientific">Aspergillus ochraceoroseus</name>
    <dbReference type="NCBI Taxonomy" id="138278"/>
    <lineage>
        <taxon>Eukaryota</taxon>
        <taxon>Fungi</taxon>
        <taxon>Dikarya</taxon>
        <taxon>Ascomycota</taxon>
        <taxon>Pezizomycotina</taxon>
        <taxon>Eurotiomycetes</taxon>
        <taxon>Eurotiomycetidae</taxon>
        <taxon>Eurotiales</taxon>
        <taxon>Aspergillaceae</taxon>
        <taxon>Aspergillus</taxon>
        <taxon>Aspergillus subgen. Nidulantes</taxon>
    </lineage>
</organism>
<feature type="compositionally biased region" description="Basic and acidic residues" evidence="1">
    <location>
        <begin position="650"/>
        <end position="664"/>
    </location>
</feature>
<proteinExistence type="predicted"/>
<dbReference type="EMBL" id="JYKN01001051">
    <property type="protein sequence ID" value="KKK21928.1"/>
    <property type="molecule type" value="Genomic_DNA"/>
</dbReference>
<gene>
    <name evidence="2" type="ORF">AOCH_000185</name>
</gene>
<feature type="region of interest" description="Disordered" evidence="1">
    <location>
        <begin position="650"/>
        <end position="681"/>
    </location>
</feature>
<dbReference type="OrthoDB" id="5400409at2759"/>
<feature type="region of interest" description="Disordered" evidence="1">
    <location>
        <begin position="370"/>
        <end position="399"/>
    </location>
</feature>
<accession>A0A0F8UR18</accession>
<feature type="compositionally biased region" description="Polar residues" evidence="1">
    <location>
        <begin position="374"/>
        <end position="399"/>
    </location>
</feature>
<evidence type="ECO:0008006" key="4">
    <source>
        <dbReference type="Google" id="ProtNLM"/>
    </source>
</evidence>